<keyword evidence="3" id="KW-0067">ATP-binding</keyword>
<dbReference type="InterPro" id="IPR017871">
    <property type="entry name" value="ABC_transporter-like_CS"/>
</dbReference>
<dbReference type="OMA" id="EHWIVEN"/>
<dbReference type="InterPro" id="IPR050611">
    <property type="entry name" value="ABCF"/>
</dbReference>
<dbReference type="SUPFAM" id="SSF52540">
    <property type="entry name" value="P-loop containing nucleoside triphosphate hydrolases"/>
    <property type="match status" value="2"/>
</dbReference>
<keyword evidence="6" id="KW-1185">Reference proteome</keyword>
<dbReference type="CDD" id="cd03221">
    <property type="entry name" value="ABCF_EF-3"/>
    <property type="match status" value="2"/>
</dbReference>
<keyword evidence="2" id="KW-0547">Nucleotide-binding</keyword>
<evidence type="ECO:0000256" key="1">
    <source>
        <dbReference type="ARBA" id="ARBA00022737"/>
    </source>
</evidence>
<dbReference type="PANTHER" id="PTHR19211:SF14">
    <property type="entry name" value="ATP-BINDING CASSETTE SUB-FAMILY F MEMBER 1"/>
    <property type="match status" value="1"/>
</dbReference>
<dbReference type="GeneID" id="7450187"/>
<dbReference type="Gene3D" id="3.40.50.300">
    <property type="entry name" value="P-loop containing nucleotide triphosphate hydrolases"/>
    <property type="match status" value="2"/>
</dbReference>
<name>B8BTZ0_THAPS</name>
<evidence type="ECO:0000259" key="4">
    <source>
        <dbReference type="PROSITE" id="PS50893"/>
    </source>
</evidence>
<dbReference type="FunFam" id="3.40.50.300:FF:000011">
    <property type="entry name" value="Putative ABC transporter ATP-binding component"/>
    <property type="match status" value="1"/>
</dbReference>
<feature type="non-terminal residue" evidence="5">
    <location>
        <position position="1"/>
    </location>
</feature>
<dbReference type="SMART" id="SM00382">
    <property type="entry name" value="AAA"/>
    <property type="match status" value="2"/>
</dbReference>
<organism evidence="5 6">
    <name type="scientific">Thalassiosira pseudonana</name>
    <name type="common">Marine diatom</name>
    <name type="synonym">Cyclotella nana</name>
    <dbReference type="NCBI Taxonomy" id="35128"/>
    <lineage>
        <taxon>Eukaryota</taxon>
        <taxon>Sar</taxon>
        <taxon>Stramenopiles</taxon>
        <taxon>Ochrophyta</taxon>
        <taxon>Bacillariophyta</taxon>
        <taxon>Coscinodiscophyceae</taxon>
        <taxon>Thalassiosirophycidae</taxon>
        <taxon>Thalassiosirales</taxon>
        <taxon>Thalassiosiraceae</taxon>
        <taxon>Thalassiosira</taxon>
    </lineage>
</organism>
<protein>
    <submittedName>
        <fullName evidence="5">ABC transporter family</fullName>
    </submittedName>
</protein>
<dbReference type="KEGG" id="tps:THAPSDRAFT_13089"/>
<dbReference type="STRING" id="35128.B8BTZ0"/>
<evidence type="ECO:0000313" key="5">
    <source>
        <dbReference type="EMBL" id="EED95187.1"/>
    </source>
</evidence>
<dbReference type="InParanoid" id="B8BTZ0"/>
<evidence type="ECO:0000256" key="3">
    <source>
        <dbReference type="ARBA" id="ARBA00022840"/>
    </source>
</evidence>
<dbReference type="Proteomes" id="UP000001449">
    <property type="component" value="Chromosome 2"/>
</dbReference>
<reference evidence="5 6" key="2">
    <citation type="journal article" date="2008" name="Nature">
        <title>The Phaeodactylum genome reveals the evolutionary history of diatom genomes.</title>
        <authorList>
            <person name="Bowler C."/>
            <person name="Allen A.E."/>
            <person name="Badger J.H."/>
            <person name="Grimwood J."/>
            <person name="Jabbari K."/>
            <person name="Kuo A."/>
            <person name="Maheswari U."/>
            <person name="Martens C."/>
            <person name="Maumus F."/>
            <person name="Otillar R.P."/>
            <person name="Rayko E."/>
            <person name="Salamov A."/>
            <person name="Vandepoele K."/>
            <person name="Beszteri B."/>
            <person name="Gruber A."/>
            <person name="Heijde M."/>
            <person name="Katinka M."/>
            <person name="Mock T."/>
            <person name="Valentin K."/>
            <person name="Verret F."/>
            <person name="Berges J.A."/>
            <person name="Brownlee C."/>
            <person name="Cadoret J.P."/>
            <person name="Chiovitti A."/>
            <person name="Choi C.J."/>
            <person name="Coesel S."/>
            <person name="De Martino A."/>
            <person name="Detter J.C."/>
            <person name="Durkin C."/>
            <person name="Falciatore A."/>
            <person name="Fournet J."/>
            <person name="Haruta M."/>
            <person name="Huysman M.J."/>
            <person name="Jenkins B.D."/>
            <person name="Jiroutova K."/>
            <person name="Jorgensen R.E."/>
            <person name="Joubert Y."/>
            <person name="Kaplan A."/>
            <person name="Kroger N."/>
            <person name="Kroth P.G."/>
            <person name="La Roche J."/>
            <person name="Lindquist E."/>
            <person name="Lommer M."/>
            <person name="Martin-Jezequel V."/>
            <person name="Lopez P.J."/>
            <person name="Lucas S."/>
            <person name="Mangogna M."/>
            <person name="McGinnis K."/>
            <person name="Medlin L.K."/>
            <person name="Montsant A."/>
            <person name="Oudot-Le Secq M.P."/>
            <person name="Napoli C."/>
            <person name="Obornik M."/>
            <person name="Parker M.S."/>
            <person name="Petit J.L."/>
            <person name="Porcel B.M."/>
            <person name="Poulsen N."/>
            <person name="Robison M."/>
            <person name="Rychlewski L."/>
            <person name="Rynearson T.A."/>
            <person name="Schmutz J."/>
            <person name="Shapiro H."/>
            <person name="Siaut M."/>
            <person name="Stanley M."/>
            <person name="Sussman M.R."/>
            <person name="Taylor A.R."/>
            <person name="Vardi A."/>
            <person name="von Dassow P."/>
            <person name="Vyverman W."/>
            <person name="Willis A."/>
            <person name="Wyrwicz L.S."/>
            <person name="Rokhsar D.S."/>
            <person name="Weissenbach J."/>
            <person name="Armbrust E.V."/>
            <person name="Green B.R."/>
            <person name="Van de Peer Y."/>
            <person name="Grigoriev I.V."/>
        </authorList>
    </citation>
    <scope>NUCLEOTIDE SEQUENCE [LARGE SCALE GENOMIC DNA]</scope>
    <source>
        <strain evidence="5 6">CCMP1335</strain>
    </source>
</reference>
<dbReference type="RefSeq" id="XP_002287744.1">
    <property type="nucleotide sequence ID" value="XM_002287708.1"/>
</dbReference>
<feature type="non-terminal residue" evidence="5">
    <location>
        <position position="537"/>
    </location>
</feature>
<accession>B8BTZ0</accession>
<dbReference type="EMBL" id="CM000639">
    <property type="protein sequence ID" value="EED95187.1"/>
    <property type="molecule type" value="Genomic_DNA"/>
</dbReference>
<dbReference type="Pfam" id="PF00005">
    <property type="entry name" value="ABC_tran"/>
    <property type="match status" value="2"/>
</dbReference>
<dbReference type="PROSITE" id="PS50893">
    <property type="entry name" value="ABC_TRANSPORTER_2"/>
    <property type="match status" value="2"/>
</dbReference>
<feature type="domain" description="ABC transporter" evidence="4">
    <location>
        <begin position="331"/>
        <end position="537"/>
    </location>
</feature>
<evidence type="ECO:0000313" key="6">
    <source>
        <dbReference type="Proteomes" id="UP000001449"/>
    </source>
</evidence>
<evidence type="ECO:0000256" key="2">
    <source>
        <dbReference type="ARBA" id="ARBA00022741"/>
    </source>
</evidence>
<keyword evidence="1" id="KW-0677">Repeat</keyword>
<dbReference type="InterPro" id="IPR003439">
    <property type="entry name" value="ABC_transporter-like_ATP-bd"/>
</dbReference>
<dbReference type="eggNOG" id="KOG0062">
    <property type="taxonomic scope" value="Eukaryota"/>
</dbReference>
<dbReference type="PANTHER" id="PTHR19211">
    <property type="entry name" value="ATP-BINDING TRANSPORT PROTEIN-RELATED"/>
    <property type="match status" value="1"/>
</dbReference>
<proteinExistence type="predicted"/>
<reference evidence="5 6" key="1">
    <citation type="journal article" date="2004" name="Science">
        <title>The genome of the diatom Thalassiosira pseudonana: ecology, evolution, and metabolism.</title>
        <authorList>
            <person name="Armbrust E.V."/>
            <person name="Berges J.A."/>
            <person name="Bowler C."/>
            <person name="Green B.R."/>
            <person name="Martinez D."/>
            <person name="Putnam N.H."/>
            <person name="Zhou S."/>
            <person name="Allen A.E."/>
            <person name="Apt K.E."/>
            <person name="Bechner M."/>
            <person name="Brzezinski M.A."/>
            <person name="Chaal B.K."/>
            <person name="Chiovitti A."/>
            <person name="Davis A.K."/>
            <person name="Demarest M.S."/>
            <person name="Detter J.C."/>
            <person name="Glavina T."/>
            <person name="Goodstein D."/>
            <person name="Hadi M.Z."/>
            <person name="Hellsten U."/>
            <person name="Hildebrand M."/>
            <person name="Jenkins B.D."/>
            <person name="Jurka J."/>
            <person name="Kapitonov V.V."/>
            <person name="Kroger N."/>
            <person name="Lau W.W."/>
            <person name="Lane T.W."/>
            <person name="Larimer F.W."/>
            <person name="Lippmeier J.C."/>
            <person name="Lucas S."/>
            <person name="Medina M."/>
            <person name="Montsant A."/>
            <person name="Obornik M."/>
            <person name="Parker M.S."/>
            <person name="Palenik B."/>
            <person name="Pazour G.J."/>
            <person name="Richardson P.M."/>
            <person name="Rynearson T.A."/>
            <person name="Saito M.A."/>
            <person name="Schwartz D.C."/>
            <person name="Thamatrakoln K."/>
            <person name="Valentin K."/>
            <person name="Vardi A."/>
            <person name="Wilkerson F.P."/>
            <person name="Rokhsar D.S."/>
        </authorList>
    </citation>
    <scope>NUCLEOTIDE SEQUENCE [LARGE SCALE GENOMIC DNA]</scope>
    <source>
        <strain evidence="5 6">CCMP1335</strain>
    </source>
</reference>
<dbReference type="PROSITE" id="PS00211">
    <property type="entry name" value="ABC_TRANSPORTER_1"/>
    <property type="match status" value="2"/>
</dbReference>
<sequence length="537" mass="59640">GDNFEAIHLPSVSLCYEGNELLVDSTMDIIKGHRYGLLGRNGCGKSTLLSQIAAGGIPGLPHGLRVRMVKQQQVEGRDDQTTLQALVEADEYRTALLKEQERIEDEMDRGLDMEGNAQRLGEVAVELDVVDADNAEIRAEEILKGLSFTKQMIQSATSTLSGGWRMRLALAQAIFVPCDVLLLDECTNHLDLYGMTWLENYLTRDRSQGSLTLICVSHDRNFLDAICTDMVVMEHKRLTYHAGNYSQYRLKMQEKAARESQILDAAERQRSKAMEFVQKQQHQAKKSIDPNKQHHVRLAQKVEIEVDEPVVKLKFPNPSWPPSITEGSPVIRLEDLSFTYDVPNNSDSKFLLRHVTLSLTKSSKIAVVGANGSGKTSLLELLSGQLNPSQGTIWRHPNIRTRNVSQYSVEELEKYSDMTVVQYAEEKVLAGAAASDVIAKASGNVRQYLGAFGLGGSHAHKPIGMLSGGERMRLCFATVLADQPHVLLLDEATNHIDLETLDSLAEALRAFKGVIVMVSHNQGFLSGFCNELWVLDE</sequence>
<feature type="domain" description="ABC transporter" evidence="4">
    <location>
        <begin position="7"/>
        <end position="260"/>
    </location>
</feature>
<dbReference type="PaxDb" id="35128-Thaps13089"/>
<gene>
    <name evidence="5" type="ORF">THAPSDRAFT_13089</name>
</gene>
<dbReference type="GO" id="GO:0016887">
    <property type="term" value="F:ATP hydrolysis activity"/>
    <property type="evidence" value="ECO:0007669"/>
    <property type="project" value="InterPro"/>
</dbReference>
<dbReference type="InterPro" id="IPR027417">
    <property type="entry name" value="P-loop_NTPase"/>
</dbReference>
<dbReference type="InterPro" id="IPR003593">
    <property type="entry name" value="AAA+_ATPase"/>
</dbReference>
<dbReference type="HOGENOM" id="CLU_000604_36_6_1"/>
<dbReference type="AlphaFoldDB" id="B8BTZ0"/>
<dbReference type="GO" id="GO:0005524">
    <property type="term" value="F:ATP binding"/>
    <property type="evidence" value="ECO:0000318"/>
    <property type="project" value="GO_Central"/>
</dbReference>